<dbReference type="InterPro" id="IPR012416">
    <property type="entry name" value="CBP60"/>
</dbReference>
<evidence type="ECO:0000256" key="1">
    <source>
        <dbReference type="ARBA" id="ARBA00004123"/>
    </source>
</evidence>
<dbReference type="PANTHER" id="PTHR31713">
    <property type="entry name" value="OS02G0177800 PROTEIN"/>
    <property type="match status" value="1"/>
</dbReference>
<dbReference type="GO" id="GO:0043565">
    <property type="term" value="F:sequence-specific DNA binding"/>
    <property type="evidence" value="ECO:0007669"/>
    <property type="project" value="TreeGrafter"/>
</dbReference>
<sequence>MRSLKRLASDEAEEDDDWLVNESNRRRPVPNAVQEAMIFDATKGLLLELEPFFRRVVREELQKQLSRYACSASRPPLNQIQASSATASRWRLTFRGELPGTLFTSGKIEARDSTAVKIVVEDLSSGSVVTSGPLSSVRVEIVVLDGDFCSDEREEWTEKEFADRMVREREGKRPLLTGDLAVTLRGGAAALGSLVFTDNSSWIRSRKFRLGARISPNSNLSGQRIQEAVSGAFSVKDHRGELYKKHHPPSLDDEVWRLEKIGKHGVFHRRLSENGINKVQDFLRSLVIDRDWLRGVLGSGMSNKIWEATVEHAQECCLDGKLYSYYVSDGGVMLVFDSIFRLVGAKFNGGDYQELGAVDAPQRALVNRLKQLAYENREEIMEIGLLPFDVISRRLALEGDASRPPPAITLQTTPSTMETQFADGLVVIKLVDFLPRRPHGGEASVGSGSSVDYEAEPSTSGETFFSYDWDMGTCFSQPLGWDTVGQSFQSSLVAASEPPAPESSVRIASSRWVMLLAALKCWMFIRRRVAARRMARLYALRGLSGLPGTFPM</sequence>
<accession>A0A7I8I9M5</accession>
<keyword evidence="6" id="KW-0804">Transcription</keyword>
<evidence type="ECO:0000259" key="8">
    <source>
        <dbReference type="Pfam" id="PF07887"/>
    </source>
</evidence>
<dbReference type="InterPro" id="IPR046831">
    <property type="entry name" value="Calmodulin_bind_N"/>
</dbReference>
<dbReference type="InterPro" id="IPR046830">
    <property type="entry name" value="Calmod_bind_M"/>
</dbReference>
<dbReference type="EMBL" id="LR743588">
    <property type="protein sequence ID" value="CAA2614576.1"/>
    <property type="molecule type" value="Genomic_DNA"/>
</dbReference>
<dbReference type="EMBL" id="CACRZD030000001">
    <property type="protein sequence ID" value="CAA6654365.1"/>
    <property type="molecule type" value="Genomic_DNA"/>
</dbReference>
<keyword evidence="12" id="KW-1185">Reference proteome</keyword>
<keyword evidence="4" id="KW-0238">DNA-binding</keyword>
<reference evidence="11 12" key="1">
    <citation type="submission" date="2019-12" db="EMBL/GenBank/DDBJ databases">
        <authorList>
            <person name="Scholz U."/>
            <person name="Mascher M."/>
            <person name="Fiebig A."/>
        </authorList>
    </citation>
    <scope>NUCLEOTIDE SEQUENCE</scope>
</reference>
<dbReference type="PANTHER" id="PTHR31713:SF43">
    <property type="entry name" value="CALMODULIN-BINDING PROTEIN 60 G"/>
    <property type="match status" value="1"/>
</dbReference>
<evidence type="ECO:0000256" key="7">
    <source>
        <dbReference type="ARBA" id="ARBA00023242"/>
    </source>
</evidence>
<proteinExistence type="inferred from homology"/>
<evidence type="ECO:0000313" key="11">
    <source>
        <dbReference type="EMBL" id="CAA2614576.1"/>
    </source>
</evidence>
<evidence type="ECO:0000256" key="4">
    <source>
        <dbReference type="ARBA" id="ARBA00023125"/>
    </source>
</evidence>
<evidence type="ECO:0000256" key="5">
    <source>
        <dbReference type="ARBA" id="ARBA00023159"/>
    </source>
</evidence>
<comment type="similarity">
    <text evidence="2">Belongs to the plant ACBP60 protein family.</text>
</comment>
<evidence type="ECO:0000259" key="9">
    <source>
        <dbReference type="Pfam" id="PF20451"/>
    </source>
</evidence>
<dbReference type="InterPro" id="IPR046829">
    <property type="entry name" value="Calmod_bind_C"/>
</dbReference>
<evidence type="ECO:0000256" key="6">
    <source>
        <dbReference type="ARBA" id="ARBA00023163"/>
    </source>
</evidence>
<feature type="domain" description="Calmodulin binding protein central" evidence="9">
    <location>
        <begin position="251"/>
        <end position="316"/>
    </location>
</feature>
<name>A0A7I8I9M5_SPIIN</name>
<feature type="domain" description="Calmodulin binding protein-like N-terminal" evidence="8">
    <location>
        <begin position="90"/>
        <end position="238"/>
    </location>
</feature>
<keyword evidence="3" id="KW-0805">Transcription regulation</keyword>
<evidence type="ECO:0000256" key="2">
    <source>
        <dbReference type="ARBA" id="ARBA00007214"/>
    </source>
</evidence>
<dbReference type="AlphaFoldDB" id="A0A7I8I9M5"/>
<dbReference type="GO" id="GO:0005634">
    <property type="term" value="C:nucleus"/>
    <property type="evidence" value="ECO:0007669"/>
    <property type="project" value="UniProtKB-SubCell"/>
</dbReference>
<evidence type="ECO:0000259" key="10">
    <source>
        <dbReference type="Pfam" id="PF20452"/>
    </source>
</evidence>
<dbReference type="Proteomes" id="UP001189122">
    <property type="component" value="Unassembled WGS sequence"/>
</dbReference>
<organism evidence="11">
    <name type="scientific">Spirodela intermedia</name>
    <name type="common">Intermediate duckweed</name>
    <dbReference type="NCBI Taxonomy" id="51605"/>
    <lineage>
        <taxon>Eukaryota</taxon>
        <taxon>Viridiplantae</taxon>
        <taxon>Streptophyta</taxon>
        <taxon>Embryophyta</taxon>
        <taxon>Tracheophyta</taxon>
        <taxon>Spermatophyta</taxon>
        <taxon>Magnoliopsida</taxon>
        <taxon>Liliopsida</taxon>
        <taxon>Araceae</taxon>
        <taxon>Lemnoideae</taxon>
        <taxon>Spirodela</taxon>
    </lineage>
</organism>
<evidence type="ECO:0000313" key="12">
    <source>
        <dbReference type="Proteomes" id="UP001189122"/>
    </source>
</evidence>
<dbReference type="GO" id="GO:0080142">
    <property type="term" value="P:regulation of salicylic acid biosynthetic process"/>
    <property type="evidence" value="ECO:0007669"/>
    <property type="project" value="TreeGrafter"/>
</dbReference>
<gene>
    <name evidence="11" type="ORF">SI7747_01000955</name>
</gene>
<dbReference type="Pfam" id="PF07887">
    <property type="entry name" value="Calmodulin_bind"/>
    <property type="match status" value="1"/>
</dbReference>
<dbReference type="GO" id="GO:0005516">
    <property type="term" value="F:calmodulin binding"/>
    <property type="evidence" value="ECO:0007669"/>
    <property type="project" value="InterPro"/>
</dbReference>
<dbReference type="Pfam" id="PF20452">
    <property type="entry name" value="Calmod_bind_C"/>
    <property type="match status" value="1"/>
</dbReference>
<dbReference type="Pfam" id="PF20451">
    <property type="entry name" value="Calmod_bind_M"/>
    <property type="match status" value="1"/>
</dbReference>
<keyword evidence="7" id="KW-0539">Nucleus</keyword>
<comment type="subcellular location">
    <subcellularLocation>
        <location evidence="1">Nucleus</location>
    </subcellularLocation>
</comment>
<protein>
    <submittedName>
        <fullName evidence="11">Uncharacterized protein</fullName>
    </submittedName>
</protein>
<feature type="domain" description="Calmodulin binding protein C-terminal" evidence="10">
    <location>
        <begin position="321"/>
        <end position="382"/>
    </location>
</feature>
<keyword evidence="5" id="KW-0010">Activator</keyword>
<dbReference type="GO" id="GO:0003700">
    <property type="term" value="F:DNA-binding transcription factor activity"/>
    <property type="evidence" value="ECO:0007669"/>
    <property type="project" value="TreeGrafter"/>
</dbReference>
<evidence type="ECO:0000256" key="3">
    <source>
        <dbReference type="ARBA" id="ARBA00023015"/>
    </source>
</evidence>